<dbReference type="EMBL" id="LXQC01000187">
    <property type="protein sequence ID" value="TFE66180.1"/>
    <property type="molecule type" value="Genomic_DNA"/>
</dbReference>
<dbReference type="Proteomes" id="UP000297713">
    <property type="component" value="Unassembled WGS sequence"/>
</dbReference>
<evidence type="ECO:0000256" key="1">
    <source>
        <dbReference type="SAM" id="MobiDB-lite"/>
    </source>
</evidence>
<dbReference type="RefSeq" id="WP_166792902.1">
    <property type="nucleotide sequence ID" value="NZ_LXQC01000187.1"/>
</dbReference>
<reference evidence="2 3" key="1">
    <citation type="submission" date="2016-05" db="EMBL/GenBank/DDBJ databases">
        <title>Diversity and Homogeneity among Thermoacidophilic Verrucomicrobia Methanotrophs Linked with Geographical Origin.</title>
        <authorList>
            <person name="Erikstad H.-A."/>
            <person name="Smestad N.B."/>
            <person name="Ceballos R.M."/>
            <person name="Birkeland N.-K."/>
        </authorList>
    </citation>
    <scope>NUCLEOTIDE SEQUENCE [LARGE SCALE GENOMIC DNA]</scope>
    <source>
        <strain evidence="2 3">Phi</strain>
    </source>
</reference>
<proteinExistence type="predicted"/>
<evidence type="ECO:0000313" key="3">
    <source>
        <dbReference type="Proteomes" id="UP000297713"/>
    </source>
</evidence>
<feature type="region of interest" description="Disordered" evidence="1">
    <location>
        <begin position="42"/>
        <end position="70"/>
    </location>
</feature>
<protein>
    <submittedName>
        <fullName evidence="2">Uncharacterized protein</fullName>
    </submittedName>
</protein>
<accession>A0A4Y8P792</accession>
<organism evidence="2 3">
    <name type="scientific">Methylacidiphilum caldifontis</name>
    <dbReference type="NCBI Taxonomy" id="2795386"/>
    <lineage>
        <taxon>Bacteria</taxon>
        <taxon>Pseudomonadati</taxon>
        <taxon>Verrucomicrobiota</taxon>
        <taxon>Methylacidiphilae</taxon>
        <taxon>Methylacidiphilales</taxon>
        <taxon>Methylacidiphilaceae</taxon>
        <taxon>Methylacidiphilum (ex Ratnadevi et al. 2023)</taxon>
    </lineage>
</organism>
<evidence type="ECO:0000313" key="2">
    <source>
        <dbReference type="EMBL" id="TFE66180.1"/>
    </source>
</evidence>
<dbReference type="AlphaFoldDB" id="A0A4Y8P792"/>
<keyword evidence="3" id="KW-1185">Reference proteome</keyword>
<feature type="compositionally biased region" description="Basic and acidic residues" evidence="1">
    <location>
        <begin position="44"/>
        <end position="53"/>
    </location>
</feature>
<gene>
    <name evidence="2" type="ORF">A7Q10_02275</name>
</gene>
<sequence>MKPIRFNYVAFKTVQECFPIYQPEFHQLERIKNPTQYFLHTSGKSHDTKDINKHAQNLSLPSKIPNERER</sequence>
<name>A0A4Y8P792_9BACT</name>
<comment type="caution">
    <text evidence="2">The sequence shown here is derived from an EMBL/GenBank/DDBJ whole genome shotgun (WGS) entry which is preliminary data.</text>
</comment>